<accession>A0A0L0VC43</accession>
<gene>
    <name evidence="1" type="ORF">PSTG_09912</name>
</gene>
<dbReference type="PANTHER" id="PTHR33324">
    <property type="entry name" value="EXPRESSED PROTEIN"/>
    <property type="match status" value="1"/>
</dbReference>
<dbReference type="AlphaFoldDB" id="A0A0L0VC43"/>
<comment type="caution">
    <text evidence="1">The sequence shown here is derived from an EMBL/GenBank/DDBJ whole genome shotgun (WGS) entry which is preliminary data.</text>
</comment>
<keyword evidence="2" id="KW-1185">Reference proteome</keyword>
<organism evidence="1 2">
    <name type="scientific">Puccinia striiformis f. sp. tritici PST-78</name>
    <dbReference type="NCBI Taxonomy" id="1165861"/>
    <lineage>
        <taxon>Eukaryota</taxon>
        <taxon>Fungi</taxon>
        <taxon>Dikarya</taxon>
        <taxon>Basidiomycota</taxon>
        <taxon>Pucciniomycotina</taxon>
        <taxon>Pucciniomycetes</taxon>
        <taxon>Pucciniales</taxon>
        <taxon>Pucciniaceae</taxon>
        <taxon>Puccinia</taxon>
    </lineage>
</organism>
<proteinExistence type="predicted"/>
<dbReference type="EMBL" id="AJIL01000077">
    <property type="protein sequence ID" value="KNE96776.1"/>
    <property type="molecule type" value="Genomic_DNA"/>
</dbReference>
<sequence length="138" mass="15817">MATRIDWDRDSVDGGLSSNGVLLLWLARPGNYTRWQTPPARDHTAAEIVEEMKAHGLHYHTCIAIKCGISRLITTYRFAGERYRRYYGREPPASPRMTPEDGWERAEAELLQLCSHWYTLDTIMGNSKLAFDMGNLLD</sequence>
<reference evidence="2" key="1">
    <citation type="submission" date="2014-03" db="EMBL/GenBank/DDBJ databases">
        <title>The Genome Sequence of Puccinia striiformis f. sp. tritici PST-78.</title>
        <authorList>
            <consortium name="The Broad Institute Genome Sequencing Platform"/>
            <person name="Cuomo C."/>
            <person name="Hulbert S."/>
            <person name="Chen X."/>
            <person name="Walker B."/>
            <person name="Young S.K."/>
            <person name="Zeng Q."/>
            <person name="Gargeya S."/>
            <person name="Fitzgerald M."/>
            <person name="Haas B."/>
            <person name="Abouelleil A."/>
            <person name="Alvarado L."/>
            <person name="Arachchi H.M."/>
            <person name="Berlin A.M."/>
            <person name="Chapman S.B."/>
            <person name="Goldberg J."/>
            <person name="Griggs A."/>
            <person name="Gujja S."/>
            <person name="Hansen M."/>
            <person name="Howarth C."/>
            <person name="Imamovic A."/>
            <person name="Larimer J."/>
            <person name="McCowan C."/>
            <person name="Montmayeur A."/>
            <person name="Murphy C."/>
            <person name="Neiman D."/>
            <person name="Pearson M."/>
            <person name="Priest M."/>
            <person name="Roberts A."/>
            <person name="Saif S."/>
            <person name="Shea T."/>
            <person name="Sisk P."/>
            <person name="Sykes S."/>
            <person name="Wortman J."/>
            <person name="Nusbaum C."/>
            <person name="Birren B."/>
        </authorList>
    </citation>
    <scope>NUCLEOTIDE SEQUENCE [LARGE SCALE GENOMIC DNA]</scope>
    <source>
        <strain evidence="2">race PST-78</strain>
    </source>
</reference>
<evidence type="ECO:0000313" key="2">
    <source>
        <dbReference type="Proteomes" id="UP000054564"/>
    </source>
</evidence>
<dbReference type="Proteomes" id="UP000054564">
    <property type="component" value="Unassembled WGS sequence"/>
</dbReference>
<dbReference type="PANTHER" id="PTHR33324:SF2">
    <property type="entry name" value="MYB_SANT-LIKE DNA-BINDING DOMAIN-CONTAINING PROTEIN"/>
    <property type="match status" value="1"/>
</dbReference>
<evidence type="ECO:0000313" key="1">
    <source>
        <dbReference type="EMBL" id="KNE96776.1"/>
    </source>
</evidence>
<protein>
    <submittedName>
        <fullName evidence="1">Uncharacterized protein</fullName>
    </submittedName>
</protein>
<name>A0A0L0VC43_9BASI</name>